<gene>
    <name evidence="7" type="primary">argC</name>
    <name evidence="10" type="ORF">JD79_03662</name>
</gene>
<dbReference type="Proteomes" id="UP000246661">
    <property type="component" value="Unassembled WGS sequence"/>
</dbReference>
<evidence type="ECO:0000256" key="5">
    <source>
        <dbReference type="ARBA" id="ARBA00023002"/>
    </source>
</evidence>
<feature type="active site" evidence="7 8">
    <location>
        <position position="164"/>
    </location>
</feature>
<evidence type="ECO:0000313" key="11">
    <source>
        <dbReference type="Proteomes" id="UP000246661"/>
    </source>
</evidence>
<dbReference type="InterPro" id="IPR000534">
    <property type="entry name" value="Semialdehyde_DH_NAD-bd"/>
</dbReference>
<dbReference type="InterPro" id="IPR050085">
    <property type="entry name" value="AGPR"/>
</dbReference>
<dbReference type="EMBL" id="QGTX01000001">
    <property type="protein sequence ID" value="PWW24478.1"/>
    <property type="molecule type" value="Genomic_DNA"/>
</dbReference>
<evidence type="ECO:0000256" key="6">
    <source>
        <dbReference type="ARBA" id="ARBA00050557"/>
    </source>
</evidence>
<dbReference type="Pfam" id="PF01118">
    <property type="entry name" value="Semialdhyde_dh"/>
    <property type="match status" value="1"/>
</dbReference>
<comment type="function">
    <text evidence="7">Catalyzes the NADPH-dependent reduction of N-acetyl-5-glutamyl phosphate to yield N-acetyl-L-glutamate 5-semialdehyde.</text>
</comment>
<comment type="catalytic activity">
    <reaction evidence="6 7">
        <text>N-acetyl-L-glutamate 5-semialdehyde + phosphate + NADP(+) = N-acetyl-L-glutamyl 5-phosphate + NADPH + H(+)</text>
        <dbReference type="Rhea" id="RHEA:21588"/>
        <dbReference type="ChEBI" id="CHEBI:15378"/>
        <dbReference type="ChEBI" id="CHEBI:29123"/>
        <dbReference type="ChEBI" id="CHEBI:43474"/>
        <dbReference type="ChEBI" id="CHEBI:57783"/>
        <dbReference type="ChEBI" id="CHEBI:57936"/>
        <dbReference type="ChEBI" id="CHEBI:58349"/>
        <dbReference type="EC" id="1.2.1.38"/>
    </reaction>
</comment>
<evidence type="ECO:0000256" key="4">
    <source>
        <dbReference type="ARBA" id="ARBA00022857"/>
    </source>
</evidence>
<dbReference type="GO" id="GO:0005737">
    <property type="term" value="C:cytoplasm"/>
    <property type="evidence" value="ECO:0007669"/>
    <property type="project" value="UniProtKB-SubCell"/>
</dbReference>
<evidence type="ECO:0000256" key="7">
    <source>
        <dbReference type="HAMAP-Rule" id="MF_00150"/>
    </source>
</evidence>
<dbReference type="SUPFAM" id="SSF55347">
    <property type="entry name" value="Glyceraldehyde-3-phosphate dehydrogenase-like, C-terminal domain"/>
    <property type="match status" value="1"/>
</dbReference>
<dbReference type="Gene3D" id="3.40.50.720">
    <property type="entry name" value="NAD(P)-binding Rossmann-like Domain"/>
    <property type="match status" value="1"/>
</dbReference>
<comment type="similarity">
    <text evidence="7">Belongs to the NAGSA dehydrogenase family. Type 1 subfamily.</text>
</comment>
<dbReference type="AlphaFoldDB" id="A0A317QLC1"/>
<dbReference type="InterPro" id="IPR000706">
    <property type="entry name" value="AGPR_type-1"/>
</dbReference>
<evidence type="ECO:0000256" key="3">
    <source>
        <dbReference type="ARBA" id="ARBA00022605"/>
    </source>
</evidence>
<comment type="pathway">
    <text evidence="1 7">Amino-acid biosynthesis; L-arginine biosynthesis; N(2)-acetyl-L-ornithine from L-glutamate: step 3/4.</text>
</comment>
<dbReference type="InterPro" id="IPR023013">
    <property type="entry name" value="AGPR_AS"/>
</dbReference>
<dbReference type="SMART" id="SM00859">
    <property type="entry name" value="Semialdhyde_dh"/>
    <property type="match status" value="1"/>
</dbReference>
<evidence type="ECO:0000256" key="1">
    <source>
        <dbReference type="ARBA" id="ARBA00004862"/>
    </source>
</evidence>
<dbReference type="PANTHER" id="PTHR32338:SF10">
    <property type="entry name" value="N-ACETYL-GAMMA-GLUTAMYL-PHOSPHATE REDUCTASE, CHLOROPLASTIC-RELATED"/>
    <property type="match status" value="1"/>
</dbReference>
<comment type="caution">
    <text evidence="10">The sequence shown here is derived from an EMBL/GenBank/DDBJ whole genome shotgun (WGS) entry which is preliminary data.</text>
</comment>
<keyword evidence="3 7" id="KW-0028">Amino-acid biosynthesis</keyword>
<dbReference type="HAMAP" id="MF_00150">
    <property type="entry name" value="ArgC_type1"/>
    <property type="match status" value="1"/>
</dbReference>
<dbReference type="CDD" id="cd24148">
    <property type="entry name" value="AGPR_1_actinobacAGPR_like"/>
    <property type="match status" value="1"/>
</dbReference>
<keyword evidence="11" id="KW-1185">Reference proteome</keyword>
<dbReference type="PANTHER" id="PTHR32338">
    <property type="entry name" value="N-ACETYL-GAMMA-GLUTAMYL-PHOSPHATE REDUCTASE, CHLOROPLASTIC-RELATED-RELATED"/>
    <property type="match status" value="1"/>
</dbReference>
<keyword evidence="2 7" id="KW-0055">Arginine biosynthesis</keyword>
<evidence type="ECO:0000259" key="9">
    <source>
        <dbReference type="SMART" id="SM00859"/>
    </source>
</evidence>
<evidence type="ECO:0000313" key="10">
    <source>
        <dbReference type="EMBL" id="PWW24478.1"/>
    </source>
</evidence>
<protein>
    <recommendedName>
        <fullName evidence="7">N-acetyl-gamma-glutamyl-phosphate reductase</fullName>
        <shortName evidence="7">AGPR</shortName>
        <ecNumber evidence="7">1.2.1.38</ecNumber>
    </recommendedName>
    <alternativeName>
        <fullName evidence="7">N-acetyl-glutamate semialdehyde dehydrogenase</fullName>
        <shortName evidence="7">NAGSA dehydrogenase</shortName>
    </alternativeName>
</protein>
<evidence type="ECO:0000256" key="2">
    <source>
        <dbReference type="ARBA" id="ARBA00022571"/>
    </source>
</evidence>
<dbReference type="FunFam" id="3.30.360.10:FF:000014">
    <property type="entry name" value="N-acetyl-gamma-glutamyl-phosphate reductase"/>
    <property type="match status" value="1"/>
</dbReference>
<dbReference type="CDD" id="cd23934">
    <property type="entry name" value="AGPR_1_C"/>
    <property type="match status" value="1"/>
</dbReference>
<keyword evidence="4 7" id="KW-0521">NADP</keyword>
<dbReference type="GO" id="GO:0003942">
    <property type="term" value="F:N-acetyl-gamma-glutamyl-phosphate reductase activity"/>
    <property type="evidence" value="ECO:0007669"/>
    <property type="project" value="UniProtKB-UniRule"/>
</dbReference>
<dbReference type="InterPro" id="IPR058924">
    <property type="entry name" value="AGPR_dimerisation_dom"/>
</dbReference>
<dbReference type="NCBIfam" id="TIGR01850">
    <property type="entry name" value="argC"/>
    <property type="match status" value="1"/>
</dbReference>
<dbReference type="InterPro" id="IPR036291">
    <property type="entry name" value="NAD(P)-bd_dom_sf"/>
</dbReference>
<reference evidence="11" key="1">
    <citation type="submission" date="2018-05" db="EMBL/GenBank/DDBJ databases">
        <authorList>
            <person name="Klenk H.-P."/>
            <person name="Huntemann M."/>
            <person name="Clum A."/>
            <person name="Pillay M."/>
            <person name="Palaniappan K."/>
            <person name="Varghese N."/>
            <person name="Mikhailova N."/>
            <person name="Stamatis D."/>
            <person name="Reddy T."/>
            <person name="Daum C."/>
            <person name="Shapiro N."/>
            <person name="Ivanova N."/>
            <person name="Kyrpides N."/>
            <person name="Woyke T."/>
        </authorList>
    </citation>
    <scope>NUCLEOTIDE SEQUENCE [LARGE SCALE GENOMIC DNA]</scope>
    <source>
        <strain evidence="11">DSM 45417</strain>
    </source>
</reference>
<dbReference type="Gene3D" id="3.30.360.10">
    <property type="entry name" value="Dihydrodipicolinate Reductase, domain 2"/>
    <property type="match status" value="1"/>
</dbReference>
<dbReference type="OrthoDB" id="9801289at2"/>
<organism evidence="10 11">
    <name type="scientific">Geodermatophilus normandii</name>
    <dbReference type="NCBI Taxonomy" id="1137989"/>
    <lineage>
        <taxon>Bacteria</taxon>
        <taxon>Bacillati</taxon>
        <taxon>Actinomycetota</taxon>
        <taxon>Actinomycetes</taxon>
        <taxon>Geodermatophilales</taxon>
        <taxon>Geodermatophilaceae</taxon>
        <taxon>Geodermatophilus</taxon>
    </lineage>
</organism>
<dbReference type="Pfam" id="PF22698">
    <property type="entry name" value="Semialdhyde_dhC_1"/>
    <property type="match status" value="1"/>
</dbReference>
<dbReference type="PROSITE" id="PS01224">
    <property type="entry name" value="ARGC"/>
    <property type="match status" value="1"/>
</dbReference>
<accession>A0A317QLC1</accession>
<keyword evidence="7" id="KW-0963">Cytoplasm</keyword>
<comment type="subcellular location">
    <subcellularLocation>
        <location evidence="7">Cytoplasm</location>
    </subcellularLocation>
</comment>
<dbReference type="EC" id="1.2.1.38" evidence="7"/>
<dbReference type="SUPFAM" id="SSF51735">
    <property type="entry name" value="NAD(P)-binding Rossmann-fold domains"/>
    <property type="match status" value="1"/>
</dbReference>
<proteinExistence type="inferred from homology"/>
<evidence type="ECO:0000256" key="8">
    <source>
        <dbReference type="PROSITE-ProRule" id="PRU10010"/>
    </source>
</evidence>
<name>A0A317QLC1_9ACTN</name>
<keyword evidence="5 7" id="KW-0560">Oxidoreductase</keyword>
<dbReference type="UniPathway" id="UPA00068">
    <property type="reaction ID" value="UER00108"/>
</dbReference>
<sequence>MHDPVWSCIVSTGQTWTVGVTGATGYAGGEVCRLLAGHPHLRLAGVHANSSAGRRLGELQPHLLPFADLEVRPSAPEDLAGYDVVVLALPHGESAAIAAQLSQDTLVVDCGADHRLEDPAAWARWYGGEHAGAPHPGAWPYGLPELPGQREKLAGARRIAVPGCYPTSVALAMVPALAAGLVEPDVVVVAASGTSGAGKAAKPHLLGSEVMGSVSAYGVGGGHRHTPEMAQSLAAAAGEPVRISFTPTLVPMSRGILATCSAPLRSGVDAAAARDAYGRAYADEPFVHLLPEGQWPTTAQVLGANTVAVQVAVDPDAGRLVVVAAVDNLTKGTAGGAIQSANIALGLPETAGLPLVGVAP</sequence>
<feature type="domain" description="Semialdehyde dehydrogenase NAD-binding" evidence="9">
    <location>
        <begin position="17"/>
        <end position="154"/>
    </location>
</feature>
<dbReference type="GO" id="GO:0070401">
    <property type="term" value="F:NADP+ binding"/>
    <property type="evidence" value="ECO:0007669"/>
    <property type="project" value="InterPro"/>
</dbReference>
<dbReference type="GO" id="GO:0051287">
    <property type="term" value="F:NAD binding"/>
    <property type="evidence" value="ECO:0007669"/>
    <property type="project" value="InterPro"/>
</dbReference>
<dbReference type="GO" id="GO:0006526">
    <property type="term" value="P:L-arginine biosynthetic process"/>
    <property type="evidence" value="ECO:0007669"/>
    <property type="project" value="UniProtKB-UniRule"/>
</dbReference>